<feature type="region of interest" description="Disordered" evidence="1">
    <location>
        <begin position="1130"/>
        <end position="1205"/>
    </location>
</feature>
<feature type="compositionally biased region" description="Polar residues" evidence="1">
    <location>
        <begin position="308"/>
        <end position="331"/>
    </location>
</feature>
<dbReference type="Gramene" id="KMS95448">
    <property type="protein sequence ID" value="KMS95448"/>
    <property type="gene ID" value="BVRB_008130"/>
</dbReference>
<feature type="region of interest" description="Disordered" evidence="1">
    <location>
        <begin position="1"/>
        <end position="67"/>
    </location>
</feature>
<evidence type="ECO:0000313" key="3">
    <source>
        <dbReference type="Proteomes" id="UP000035740"/>
    </source>
</evidence>
<dbReference type="OrthoDB" id="1915143at2759"/>
<organism evidence="2 3">
    <name type="scientific">Beta vulgaris subsp. vulgaris</name>
    <name type="common">Beet</name>
    <dbReference type="NCBI Taxonomy" id="3555"/>
    <lineage>
        <taxon>Eukaryota</taxon>
        <taxon>Viridiplantae</taxon>
        <taxon>Streptophyta</taxon>
        <taxon>Embryophyta</taxon>
        <taxon>Tracheophyta</taxon>
        <taxon>Spermatophyta</taxon>
        <taxon>Magnoliopsida</taxon>
        <taxon>eudicotyledons</taxon>
        <taxon>Gunneridae</taxon>
        <taxon>Pentapetalae</taxon>
        <taxon>Caryophyllales</taxon>
        <taxon>Chenopodiaceae</taxon>
        <taxon>Betoideae</taxon>
        <taxon>Beta</taxon>
    </lineage>
</organism>
<dbReference type="KEGG" id="bvg:104884398"/>
<feature type="compositionally biased region" description="Polar residues" evidence="1">
    <location>
        <begin position="53"/>
        <end position="64"/>
    </location>
</feature>
<feature type="compositionally biased region" description="Polar residues" evidence="1">
    <location>
        <begin position="472"/>
        <end position="493"/>
    </location>
</feature>
<keyword evidence="3" id="KW-1185">Reference proteome</keyword>
<protein>
    <submittedName>
        <fullName evidence="2">Uncharacterized protein</fullName>
    </submittedName>
</protein>
<evidence type="ECO:0000256" key="1">
    <source>
        <dbReference type="SAM" id="MobiDB-lite"/>
    </source>
</evidence>
<feature type="compositionally biased region" description="Polar residues" evidence="1">
    <location>
        <begin position="1170"/>
        <end position="1192"/>
    </location>
</feature>
<feature type="region of interest" description="Disordered" evidence="1">
    <location>
        <begin position="208"/>
        <end position="406"/>
    </location>
</feature>
<dbReference type="PANTHER" id="PTHR31115">
    <property type="entry name" value="OS05G0107300 PROTEIN"/>
    <property type="match status" value="1"/>
</dbReference>
<feature type="compositionally biased region" description="Basic and acidic residues" evidence="1">
    <location>
        <begin position="230"/>
        <end position="250"/>
    </location>
</feature>
<dbReference type="EMBL" id="KQ090468">
    <property type="protein sequence ID" value="KMS95448.1"/>
    <property type="molecule type" value="Genomic_DNA"/>
</dbReference>
<dbReference type="eggNOG" id="ENOG502QQJ5">
    <property type="taxonomic scope" value="Eukaryota"/>
</dbReference>
<feature type="compositionally biased region" description="Basic and acidic residues" evidence="1">
    <location>
        <begin position="336"/>
        <end position="345"/>
    </location>
</feature>
<feature type="compositionally biased region" description="Basic and acidic residues" evidence="1">
    <location>
        <begin position="531"/>
        <end position="548"/>
    </location>
</feature>
<name>A0A0J8B6C3_BETVV</name>
<feature type="compositionally biased region" description="Polar residues" evidence="1">
    <location>
        <begin position="395"/>
        <end position="406"/>
    </location>
</feature>
<dbReference type="OMA" id="SINVEPR"/>
<dbReference type="AlphaFoldDB" id="A0A0J8B6C3"/>
<sequence length="1276" mass="139379">MAGNAKFELSSVSPDDSGYSGSYSNGQRSNYAGPNLDRSGSFREGSDGRNLGSGPSTSKMNASPMTDLPPLTQCLVLEPIMMGELKSVRQADLKKAFALYFSNVSEDNSFGAAHSKPPPLATEEIKRFRAGVLEGSLKARNRMKRLDDSFNKLSKYFELSSKKQATGERFGGVNLLKMGTQSHRSSPDLATQKLEDRNKNAVLNKRARTPMGDLRGEGRSNGVPRQHLVLGKDKDGAKEGSSDLGDEKIRRLPAGGEGWDKKMKRKRSVPMSNVISRPVDGDGELKRNMHGRISNDSGIHSSDAHSFRSGSTNGATSSNKVEAGPSPQNLSARLIPKNELDKTSVSRELTGMNKERSLQKGNSKLNMREDPHVFSPSSITKGKSSRTHRTGPASIGNSSPSFSRISGTAEDWEQPLNVNKLHSLAGVSNRKRPLPTDSSSSPMQWGGQRPQKISRNRRTNIVSPTSHHDEVQVSSEGCTSSDFSTRGSGTVNGSFPVRNIMSSSQQLKAKLDNAASPARLSESEENSAADNRLKDKELGGSELDDKSLNSHQHVSPGGFTKKSKLLVKDEIGDGVRRQGRSGRGSSLPKGSISPLREKLEHPAMVKPVRNTRPGSEKNGSKSGRPPLKKHSDRKGFTRLGPLPHSSSPDFTGESDDDREELLAAAQFACNASYNGCSSSFWKRSEPLFNVRPEDKSFLEEQLKGVDDHSNQTEMPSLGENILNHVSQNEHPRTQSSGESKICIVDNGLTESATTGEFINHFQDNDSSYRELDTEKGPNSLTPLYQRVLSALIVEDEFEEFEENRFLSNAASVANRDDTPCMEARISCNGNASHSRFSNIQVPMHEEIEECDYGLKYPVGQAGPGYYQNDTNGSIAIHMNSSGNASFGFEYDQMCMDEKLVLELQSIGLYPETVPDLAEGEDELINQDIVQLKKQLFQQGSKTKTYLEKMHKAVEEKEFEGRELEQLAMNRLIELAYRKLLATRGSSAARIGISKVPRHVALAFIRRTLARCRKFEDAGKSCFSEPALRDVLLAVPNSNIGAASGIQVEQNIRLDSRVPGAYLAVPEQLDLQNDKSDRGRFDAYAALAHQSDHAFAKNGPIVNRGKKKEVLLDDVGGNAALRSAATLGSSLLGGAKGKRSDRDSGAKAGRPLISNLKGERKTKSKPKQKAAQLSTHPVQPSANVSSELVANNSNRKREGLISPGNILDSSKECKDMDLGSLPLSELDSIEDLSVANEFEGHQDLSSWLNFDEEGLQDHDSMGLEIPMDDLSELNMLI</sequence>
<gene>
    <name evidence="2" type="ORF">BVRB_008130</name>
</gene>
<feature type="compositionally biased region" description="Low complexity" evidence="1">
    <location>
        <begin position="10"/>
        <end position="24"/>
    </location>
</feature>
<proteinExistence type="predicted"/>
<evidence type="ECO:0000313" key="2">
    <source>
        <dbReference type="EMBL" id="KMS95448.1"/>
    </source>
</evidence>
<feature type="compositionally biased region" description="Basic and acidic residues" evidence="1">
    <location>
        <begin position="566"/>
        <end position="576"/>
    </location>
</feature>
<dbReference type="PANTHER" id="PTHR31115:SF2">
    <property type="entry name" value="OS05G0107300 PROTEIN"/>
    <property type="match status" value="1"/>
</dbReference>
<dbReference type="Proteomes" id="UP000035740">
    <property type="component" value="Unassembled WGS sequence"/>
</dbReference>
<feature type="region of interest" description="Disordered" evidence="1">
    <location>
        <begin position="427"/>
        <end position="657"/>
    </location>
</feature>
<reference evidence="2 3" key="1">
    <citation type="journal article" date="2014" name="Nature">
        <title>The genome of the recently domesticated crop plant sugar beet (Beta vulgaris).</title>
        <authorList>
            <person name="Dohm J.C."/>
            <person name="Minoche A.E."/>
            <person name="Holtgrawe D."/>
            <person name="Capella-Gutierrez S."/>
            <person name="Zakrzewski F."/>
            <person name="Tafer H."/>
            <person name="Rupp O."/>
            <person name="Sorensen T.R."/>
            <person name="Stracke R."/>
            <person name="Reinhardt R."/>
            <person name="Goesmann A."/>
            <person name="Kraft T."/>
            <person name="Schulz B."/>
            <person name="Stadler P.F."/>
            <person name="Schmidt T."/>
            <person name="Gabaldon T."/>
            <person name="Lehrach H."/>
            <person name="Weisshaar B."/>
            <person name="Himmelbauer H."/>
        </authorList>
    </citation>
    <scope>NUCLEOTIDE SEQUENCE [LARGE SCALE GENOMIC DNA]</scope>
    <source>
        <tissue evidence="2">Taproot</tissue>
    </source>
</reference>
<accession>A0A0J8B6C3</accession>